<evidence type="ECO:0000313" key="3">
    <source>
        <dbReference type="EMBL" id="KAK4310992.1"/>
    </source>
</evidence>
<dbReference type="PROSITE" id="PS51155">
    <property type="entry name" value="CHIT_BIND_RR_2"/>
    <property type="match status" value="1"/>
</dbReference>
<feature type="region of interest" description="Disordered" evidence="2">
    <location>
        <begin position="1"/>
        <end position="27"/>
    </location>
</feature>
<reference evidence="3" key="1">
    <citation type="submission" date="2023-11" db="EMBL/GenBank/DDBJ databases">
        <title>Genome assemblies of two species of porcelain crab, Petrolisthes cinctipes and Petrolisthes manimaculis (Anomura: Porcellanidae).</title>
        <authorList>
            <person name="Angst P."/>
        </authorList>
    </citation>
    <scope>NUCLEOTIDE SEQUENCE</scope>
    <source>
        <strain evidence="3">PB745_02</strain>
        <tissue evidence="3">Gill</tissue>
    </source>
</reference>
<feature type="compositionally biased region" description="Polar residues" evidence="2">
    <location>
        <begin position="157"/>
        <end position="166"/>
    </location>
</feature>
<accession>A0AAE1PPN3</accession>
<keyword evidence="4" id="KW-1185">Reference proteome</keyword>
<evidence type="ECO:0000256" key="1">
    <source>
        <dbReference type="PROSITE-ProRule" id="PRU00497"/>
    </source>
</evidence>
<evidence type="ECO:0000256" key="2">
    <source>
        <dbReference type="SAM" id="MobiDB-lite"/>
    </source>
</evidence>
<dbReference type="GO" id="GO:0042302">
    <property type="term" value="F:structural constituent of cuticle"/>
    <property type="evidence" value="ECO:0007669"/>
    <property type="project" value="UniProtKB-UniRule"/>
</dbReference>
<feature type="compositionally biased region" description="Polar residues" evidence="2">
    <location>
        <begin position="1"/>
        <end position="16"/>
    </location>
</feature>
<feature type="compositionally biased region" description="Acidic residues" evidence="2">
    <location>
        <begin position="258"/>
        <end position="276"/>
    </location>
</feature>
<dbReference type="AlphaFoldDB" id="A0AAE1PPN3"/>
<proteinExistence type="predicted"/>
<comment type="caution">
    <text evidence="3">The sequence shown here is derived from an EMBL/GenBank/DDBJ whole genome shotgun (WGS) entry which is preliminary data.</text>
</comment>
<dbReference type="EMBL" id="JAWZYT010001572">
    <property type="protein sequence ID" value="KAK4310992.1"/>
    <property type="molecule type" value="Genomic_DNA"/>
</dbReference>
<evidence type="ECO:0000313" key="4">
    <source>
        <dbReference type="Proteomes" id="UP001292094"/>
    </source>
</evidence>
<feature type="region of interest" description="Disordered" evidence="2">
    <location>
        <begin position="254"/>
        <end position="297"/>
    </location>
</feature>
<feature type="compositionally biased region" description="Basic and acidic residues" evidence="2">
    <location>
        <begin position="130"/>
        <end position="155"/>
    </location>
</feature>
<dbReference type="Proteomes" id="UP001292094">
    <property type="component" value="Unassembled WGS sequence"/>
</dbReference>
<dbReference type="InterPro" id="IPR000618">
    <property type="entry name" value="Insect_cuticle"/>
</dbReference>
<organism evidence="3 4">
    <name type="scientific">Petrolisthes manimaculis</name>
    <dbReference type="NCBI Taxonomy" id="1843537"/>
    <lineage>
        <taxon>Eukaryota</taxon>
        <taxon>Metazoa</taxon>
        <taxon>Ecdysozoa</taxon>
        <taxon>Arthropoda</taxon>
        <taxon>Crustacea</taxon>
        <taxon>Multicrustacea</taxon>
        <taxon>Malacostraca</taxon>
        <taxon>Eumalacostraca</taxon>
        <taxon>Eucarida</taxon>
        <taxon>Decapoda</taxon>
        <taxon>Pleocyemata</taxon>
        <taxon>Anomura</taxon>
        <taxon>Galatheoidea</taxon>
        <taxon>Porcellanidae</taxon>
        <taxon>Petrolisthes</taxon>
    </lineage>
</organism>
<name>A0AAE1PPN3_9EUCA</name>
<sequence length="424" mass="47059">MVVASLGNQCAEQNTKNNDDDVNINTRDNDVNVNTTNTTAENDDDVNINTRDADFGHKIRSSLSELSEGFHTNNDTLDTVGKVQEKLIQHLSTRIHTGNPRVTRKTIANLTEKFPINTSDKHVGNTSDNLAEKNNRSDISDVELRGKTSDSHVEGENVNNHSSSTPLKKKREEEVMEHPLAFLEQNPDAKSYRLLTPSNRGMEIEDGDGREAGKFILTGESEDEEAGETGLILDELETAFRTAYKFLLVPSRKNGRIDEDDDDDDDDDGDGDDVNDDDLHHHQHSPSPLQFLPFTTLQPPSLPSTITTSSTSLISTYNIPSTTTTTNTTLTITIPNFNSPPPLPPPTTTTTTTTTWTNLAYREAKQTTQGLYTPPDKDYHFSYTVGDPRRLLHFGHHEEREGGTEGTVYGQYHVRLPNGVTQVS</sequence>
<keyword evidence="1" id="KW-0193">Cuticle</keyword>
<protein>
    <submittedName>
        <fullName evidence="3">Uncharacterized protein</fullName>
    </submittedName>
</protein>
<feature type="region of interest" description="Disordered" evidence="2">
    <location>
        <begin position="117"/>
        <end position="170"/>
    </location>
</feature>
<gene>
    <name evidence="3" type="ORF">Pmani_017486</name>
</gene>